<dbReference type="InterPro" id="IPR013094">
    <property type="entry name" value="AB_hydrolase_3"/>
</dbReference>
<dbReference type="EMBL" id="PQXO01000170">
    <property type="protein sequence ID" value="TGO88315.1"/>
    <property type="molecule type" value="Genomic_DNA"/>
</dbReference>
<dbReference type="Pfam" id="PF07859">
    <property type="entry name" value="Abhydrolase_3"/>
    <property type="match status" value="1"/>
</dbReference>
<sequence length="324" mass="36438">MYFVGGGMVQGHPLTSAIPWRVIQKTNIPIFGVNFRKCVTTKTAFPAALQDALSAFYFLLEMGYRQENISIMGDSGGAGIVVTLLLYLNRYRFPMPENAVLISPFVDLTSRFDGKGVGEEEEGTLIELDFMNSEMLAMAGYQYCENRPELRGTLLSPARGRLPEGYKFEGLCRCMVVWGDAEVFGLGIRKLVNHLRQAGVKVEAVVGKDEVHDFPIFSKADGSNEFFGREMEFMIEGTELGVCGIVFDWVKLREFGMFSLCHKVLAESMPARNMIVLEKVRFVHMIRKAGESERLAMSLGGRKKFKKRREEAMRATVEQKGYVC</sequence>
<dbReference type="Gene3D" id="3.40.50.1820">
    <property type="entry name" value="alpha/beta hydrolase"/>
    <property type="match status" value="1"/>
</dbReference>
<evidence type="ECO:0000256" key="1">
    <source>
        <dbReference type="ARBA" id="ARBA00022801"/>
    </source>
</evidence>
<keyword evidence="4" id="KW-1185">Reference proteome</keyword>
<dbReference type="Proteomes" id="UP000297280">
    <property type="component" value="Unassembled WGS sequence"/>
</dbReference>
<dbReference type="InterPro" id="IPR050300">
    <property type="entry name" value="GDXG_lipolytic_enzyme"/>
</dbReference>
<reference evidence="3 4" key="1">
    <citation type="submission" date="2017-12" db="EMBL/GenBank/DDBJ databases">
        <title>Comparative genomics of Botrytis spp.</title>
        <authorList>
            <person name="Valero-Jimenez C.A."/>
            <person name="Tapia P."/>
            <person name="Veloso J."/>
            <person name="Silva-Moreno E."/>
            <person name="Staats M."/>
            <person name="Valdes J.H."/>
            <person name="Van Kan J.A.L."/>
        </authorList>
    </citation>
    <scope>NUCLEOTIDE SEQUENCE [LARGE SCALE GENOMIC DNA]</scope>
    <source>
        <strain evidence="3 4">MUCL3349</strain>
    </source>
</reference>
<feature type="domain" description="Alpha/beta hydrolase fold-3" evidence="2">
    <location>
        <begin position="1"/>
        <end position="214"/>
    </location>
</feature>
<dbReference type="InterPro" id="IPR029058">
    <property type="entry name" value="AB_hydrolase_fold"/>
</dbReference>
<proteinExistence type="predicted"/>
<comment type="caution">
    <text evidence="3">The sequence shown here is derived from an EMBL/GenBank/DDBJ whole genome shotgun (WGS) entry which is preliminary data.</text>
</comment>
<dbReference type="STRING" id="87229.A0A4Z1KUV9"/>
<dbReference type="PANTHER" id="PTHR48081:SF8">
    <property type="entry name" value="ALPHA_BETA HYDROLASE FOLD-3 DOMAIN-CONTAINING PROTEIN-RELATED"/>
    <property type="match status" value="1"/>
</dbReference>
<dbReference type="SUPFAM" id="SSF53474">
    <property type="entry name" value="alpha/beta-Hydrolases"/>
    <property type="match status" value="1"/>
</dbReference>
<evidence type="ECO:0000313" key="3">
    <source>
        <dbReference type="EMBL" id="TGO88315.1"/>
    </source>
</evidence>
<dbReference type="GO" id="GO:0016787">
    <property type="term" value="F:hydrolase activity"/>
    <property type="evidence" value="ECO:0007669"/>
    <property type="project" value="UniProtKB-KW"/>
</dbReference>
<organism evidence="3 4">
    <name type="scientific">Botrytis porri</name>
    <dbReference type="NCBI Taxonomy" id="87229"/>
    <lineage>
        <taxon>Eukaryota</taxon>
        <taxon>Fungi</taxon>
        <taxon>Dikarya</taxon>
        <taxon>Ascomycota</taxon>
        <taxon>Pezizomycotina</taxon>
        <taxon>Leotiomycetes</taxon>
        <taxon>Helotiales</taxon>
        <taxon>Sclerotiniaceae</taxon>
        <taxon>Botrytis</taxon>
    </lineage>
</organism>
<evidence type="ECO:0000313" key="4">
    <source>
        <dbReference type="Proteomes" id="UP000297280"/>
    </source>
</evidence>
<name>A0A4Z1KUV9_9HELO</name>
<keyword evidence="1" id="KW-0378">Hydrolase</keyword>
<evidence type="ECO:0000259" key="2">
    <source>
        <dbReference type="Pfam" id="PF07859"/>
    </source>
</evidence>
<protein>
    <recommendedName>
        <fullName evidence="2">Alpha/beta hydrolase fold-3 domain-containing protein</fullName>
    </recommendedName>
</protein>
<dbReference type="PANTHER" id="PTHR48081">
    <property type="entry name" value="AB HYDROLASE SUPERFAMILY PROTEIN C4A8.06C"/>
    <property type="match status" value="1"/>
</dbReference>
<accession>A0A4Z1KUV9</accession>
<gene>
    <name evidence="3" type="ORF">BPOR_0170g00070</name>
</gene>
<dbReference type="AlphaFoldDB" id="A0A4Z1KUV9"/>